<dbReference type="AlphaFoldDB" id="A0A059G1H5"/>
<keyword evidence="2" id="KW-0808">Transferase</keyword>
<evidence type="ECO:0000313" key="2">
    <source>
        <dbReference type="EMBL" id="KCZ99534.1"/>
    </source>
</evidence>
<sequence>MISIMGAFAAITLAIGLKLFAGTSLILTPLPLLSAMLFLIGCISVLMGLLAEMIMRTYFESHGRMPYTIREDAPRIVNV</sequence>
<evidence type="ECO:0000313" key="3">
    <source>
        <dbReference type="Proteomes" id="UP000024942"/>
    </source>
</evidence>
<dbReference type="Proteomes" id="UP000024942">
    <property type="component" value="Unassembled WGS sequence"/>
</dbReference>
<keyword evidence="1" id="KW-0812">Transmembrane</keyword>
<keyword evidence="1" id="KW-1133">Transmembrane helix</keyword>
<dbReference type="eggNOG" id="COG0463">
    <property type="taxonomic scope" value="Bacteria"/>
</dbReference>
<gene>
    <name evidence="2" type="ORF">HOC_19816</name>
</gene>
<keyword evidence="3" id="KW-1185">Reference proteome</keyword>
<keyword evidence="1" id="KW-0472">Membrane</keyword>
<dbReference type="GO" id="GO:0016740">
    <property type="term" value="F:transferase activity"/>
    <property type="evidence" value="ECO:0007669"/>
    <property type="project" value="UniProtKB-KW"/>
</dbReference>
<dbReference type="PATRIC" id="fig|1280953.3.peg.3954"/>
<proteinExistence type="predicted"/>
<organism evidence="2 3">
    <name type="scientific">Hyphomonas oceanitis SCH89</name>
    <dbReference type="NCBI Taxonomy" id="1280953"/>
    <lineage>
        <taxon>Bacteria</taxon>
        <taxon>Pseudomonadati</taxon>
        <taxon>Pseudomonadota</taxon>
        <taxon>Alphaproteobacteria</taxon>
        <taxon>Hyphomonadales</taxon>
        <taxon>Hyphomonadaceae</taxon>
        <taxon>Hyphomonas</taxon>
    </lineage>
</organism>
<evidence type="ECO:0000256" key="1">
    <source>
        <dbReference type="SAM" id="Phobius"/>
    </source>
</evidence>
<accession>A0A059G1H5</accession>
<name>A0A059G1H5_9PROT</name>
<dbReference type="OrthoDB" id="9807795at2"/>
<comment type="caution">
    <text evidence="2">The sequence shown here is derived from an EMBL/GenBank/DDBJ whole genome shotgun (WGS) entry which is preliminary data.</text>
</comment>
<dbReference type="RefSeq" id="WP_035541925.1">
    <property type="nucleotide sequence ID" value="NZ_ARYL01000068.1"/>
</dbReference>
<dbReference type="EMBL" id="ARYL01000068">
    <property type="protein sequence ID" value="KCZ99534.1"/>
    <property type="molecule type" value="Genomic_DNA"/>
</dbReference>
<protein>
    <submittedName>
        <fullName evidence="2">Glycosyl transferase</fullName>
    </submittedName>
</protein>
<dbReference type="STRING" id="1280953.HOC_19816"/>
<reference evidence="2 3" key="1">
    <citation type="journal article" date="2014" name="Antonie Van Leeuwenhoek">
        <title>Hyphomonas beringensis sp. nov. and Hyphomonas chukchiensis sp. nov., isolated from surface seawater of the Bering Sea and Chukchi Sea.</title>
        <authorList>
            <person name="Li C."/>
            <person name="Lai Q."/>
            <person name="Li G."/>
            <person name="Dong C."/>
            <person name="Wang J."/>
            <person name="Liao Y."/>
            <person name="Shao Z."/>
        </authorList>
    </citation>
    <scope>NUCLEOTIDE SEQUENCE [LARGE SCALE GENOMIC DNA]</scope>
    <source>
        <strain evidence="2 3">SCH89</strain>
    </source>
</reference>
<feature type="transmembrane region" description="Helical" evidence="1">
    <location>
        <begin position="31"/>
        <end position="55"/>
    </location>
</feature>